<sequence length="112" mass="12982">MKLILENSVQHIPIKIFQYNTFLKRLKGLMFRMKPIVKEGILLSPCNSIHMFFMNFSIDVVFLNDKNQIIFIKENVKPWSVIFPIKHAVSALELPNGTISKYSIQLGAFIEI</sequence>
<organism evidence="1 2">
    <name type="scientific">Anaerobacillus alkalilacustris</name>
    <dbReference type="NCBI Taxonomy" id="393763"/>
    <lineage>
        <taxon>Bacteria</taxon>
        <taxon>Bacillati</taxon>
        <taxon>Bacillota</taxon>
        <taxon>Bacilli</taxon>
        <taxon>Bacillales</taxon>
        <taxon>Bacillaceae</taxon>
        <taxon>Anaerobacillus</taxon>
    </lineage>
</organism>
<keyword evidence="2" id="KW-1185">Reference proteome</keyword>
<dbReference type="OrthoDB" id="9813379at2"/>
<evidence type="ECO:0000313" key="2">
    <source>
        <dbReference type="Proteomes" id="UP000179524"/>
    </source>
</evidence>
<accession>A0A1S2LEX6</accession>
<dbReference type="PANTHER" id="PTHR37953:SF1">
    <property type="entry name" value="UPF0127 PROTEIN MJ1496"/>
    <property type="match status" value="1"/>
</dbReference>
<evidence type="ECO:0000313" key="1">
    <source>
        <dbReference type="EMBL" id="OIJ11058.1"/>
    </source>
</evidence>
<gene>
    <name evidence="1" type="ORF">BKP37_16745</name>
</gene>
<dbReference type="InterPro" id="IPR003795">
    <property type="entry name" value="DUF192"/>
</dbReference>
<dbReference type="Pfam" id="PF02643">
    <property type="entry name" value="DUF192"/>
    <property type="match status" value="1"/>
</dbReference>
<dbReference type="RefSeq" id="WP_071310771.1">
    <property type="nucleotide sequence ID" value="NZ_MLQR01000045.1"/>
</dbReference>
<dbReference type="EMBL" id="MLQR01000045">
    <property type="protein sequence ID" value="OIJ11058.1"/>
    <property type="molecule type" value="Genomic_DNA"/>
</dbReference>
<protein>
    <recommendedName>
        <fullName evidence="3">DUF192 domain-containing protein</fullName>
    </recommendedName>
</protein>
<dbReference type="Proteomes" id="UP000179524">
    <property type="component" value="Unassembled WGS sequence"/>
</dbReference>
<comment type="caution">
    <text evidence="1">The sequence shown here is derived from an EMBL/GenBank/DDBJ whole genome shotgun (WGS) entry which is preliminary data.</text>
</comment>
<name>A0A1S2LEX6_9BACI</name>
<dbReference type="Gene3D" id="2.60.120.1140">
    <property type="entry name" value="Protein of unknown function DUF192"/>
    <property type="match status" value="1"/>
</dbReference>
<dbReference type="InterPro" id="IPR038695">
    <property type="entry name" value="Saro_0823-like_sf"/>
</dbReference>
<dbReference type="AlphaFoldDB" id="A0A1S2LEX6"/>
<evidence type="ECO:0008006" key="3">
    <source>
        <dbReference type="Google" id="ProtNLM"/>
    </source>
</evidence>
<reference evidence="1 2" key="1">
    <citation type="submission" date="2016-10" db="EMBL/GenBank/DDBJ databases">
        <title>Draft genome sequences of four alkaliphilic bacteria belonging to the Anaerobacillus genus.</title>
        <authorList>
            <person name="Bassil N.M."/>
            <person name="Lloyd J.R."/>
        </authorList>
    </citation>
    <scope>NUCLEOTIDE SEQUENCE [LARGE SCALE GENOMIC DNA]</scope>
    <source>
        <strain evidence="1 2">DSM 18345</strain>
    </source>
</reference>
<proteinExistence type="predicted"/>
<dbReference type="PANTHER" id="PTHR37953">
    <property type="entry name" value="UPF0127 PROTEIN MJ1496"/>
    <property type="match status" value="1"/>
</dbReference>